<organism evidence="2 3">
    <name type="scientific">Skermanella aerolata</name>
    <dbReference type="NCBI Taxonomy" id="393310"/>
    <lineage>
        <taxon>Bacteria</taxon>
        <taxon>Pseudomonadati</taxon>
        <taxon>Pseudomonadota</taxon>
        <taxon>Alphaproteobacteria</taxon>
        <taxon>Rhodospirillales</taxon>
        <taxon>Azospirillaceae</taxon>
        <taxon>Skermanella</taxon>
    </lineage>
</organism>
<evidence type="ECO:0000313" key="3">
    <source>
        <dbReference type="Proteomes" id="UP000321523"/>
    </source>
</evidence>
<dbReference type="NCBIfam" id="NF033579">
    <property type="entry name" value="transpos_IS5_2"/>
    <property type="match status" value="1"/>
</dbReference>
<reference evidence="2 3" key="1">
    <citation type="submission" date="2019-07" db="EMBL/GenBank/DDBJ databases">
        <title>Whole genome shotgun sequence of Skermanella aerolata NBRC 106429.</title>
        <authorList>
            <person name="Hosoyama A."/>
            <person name="Uohara A."/>
            <person name="Ohji S."/>
            <person name="Ichikawa N."/>
        </authorList>
    </citation>
    <scope>NUCLEOTIDE SEQUENCE [LARGE SCALE GENOMIC DNA]</scope>
    <source>
        <strain evidence="2 3">NBRC 106429</strain>
    </source>
</reference>
<evidence type="ECO:0000259" key="1">
    <source>
        <dbReference type="Pfam" id="PF13737"/>
    </source>
</evidence>
<name>A0A512DV36_9PROT</name>
<comment type="caution">
    <text evidence="2">The sequence shown here is derived from an EMBL/GenBank/DDBJ whole genome shotgun (WGS) entry which is preliminary data.</text>
</comment>
<dbReference type="InterPro" id="IPR025668">
    <property type="entry name" value="Tnp_DDE_dom"/>
</dbReference>
<dbReference type="RefSeq" id="WP_044432910.1">
    <property type="nucleotide sequence ID" value="NZ_BJYZ01000019.1"/>
</dbReference>
<dbReference type="Proteomes" id="UP000321523">
    <property type="component" value="Unassembled WGS sequence"/>
</dbReference>
<dbReference type="PANTHER" id="PTHR34631">
    <property type="match status" value="1"/>
</dbReference>
<dbReference type="PANTHER" id="PTHR34631:SF3">
    <property type="entry name" value="ISSOD12 TRANSPOSASE TNPA_ISSOD12"/>
    <property type="match status" value="1"/>
</dbReference>
<dbReference type="InterPro" id="IPR053520">
    <property type="entry name" value="Transposase_Tn903"/>
</dbReference>
<feature type="domain" description="Transposase DDE" evidence="1">
    <location>
        <begin position="32"/>
        <end position="140"/>
    </location>
</feature>
<proteinExistence type="predicted"/>
<dbReference type="AlphaFoldDB" id="A0A512DV36"/>
<dbReference type="InterPro" id="IPR053172">
    <property type="entry name" value="Tn903_transposase"/>
</dbReference>
<accession>A0A512DV36</accession>
<gene>
    <name evidence="2" type="ORF">SAE02_42480</name>
</gene>
<sequence length="322" mass="35671">MPHKANAARRHHIPRPKRRVTNWSDYNEALRQRGSLTVWFTDEAIVAWKAAPRTTPGGQPHYSDLAITTALILRAVFRLALRQTEGLIGSILQLLGLDLPVPNFSTLSRRAQTLDLPAQARITGGAIHLLVDSSGLKLSGPGEWLVEKHGTSRRRSWRKLHIGFDAVTGRIVASILTDRDVDDASQVEPLLDQIAEPVELFLGDGGYDRTGVYTTLDERHPDAKVIVPPRADAVFSATADTEPNQRDRHIQAIAGKGRMAWQRDSGYNERARVEGQFARWKQVIGDQLRFHSDGARATEVAIAAQVLNRMLDLGCPNSVRVA</sequence>
<evidence type="ECO:0000313" key="2">
    <source>
        <dbReference type="EMBL" id="GEO40100.1"/>
    </source>
</evidence>
<dbReference type="OrthoDB" id="7298998at2"/>
<dbReference type="Pfam" id="PF13737">
    <property type="entry name" value="DDE_Tnp_1_5"/>
    <property type="match status" value="1"/>
</dbReference>
<protein>
    <submittedName>
        <fullName evidence="2">IS5 family transposase</fullName>
    </submittedName>
</protein>
<keyword evidence="3" id="KW-1185">Reference proteome</keyword>
<dbReference type="EMBL" id="BJYZ01000019">
    <property type="protein sequence ID" value="GEO40100.1"/>
    <property type="molecule type" value="Genomic_DNA"/>
</dbReference>